<keyword evidence="2" id="KW-1185">Reference proteome</keyword>
<evidence type="ECO:0000313" key="2">
    <source>
        <dbReference type="Proteomes" id="UP001175228"/>
    </source>
</evidence>
<sequence>EDLYSLAQHHPLKFLDEYQECLHHYRNITVYLATIHHAFEAADYSVKKIMKMAKEKCPYKCASFIW</sequence>
<proteinExistence type="predicted"/>
<organism evidence="1 2">
    <name type="scientific">Armillaria luteobubalina</name>
    <dbReference type="NCBI Taxonomy" id="153913"/>
    <lineage>
        <taxon>Eukaryota</taxon>
        <taxon>Fungi</taxon>
        <taxon>Dikarya</taxon>
        <taxon>Basidiomycota</taxon>
        <taxon>Agaricomycotina</taxon>
        <taxon>Agaricomycetes</taxon>
        <taxon>Agaricomycetidae</taxon>
        <taxon>Agaricales</taxon>
        <taxon>Marasmiineae</taxon>
        <taxon>Physalacriaceae</taxon>
        <taxon>Armillaria</taxon>
    </lineage>
</organism>
<evidence type="ECO:0000313" key="1">
    <source>
        <dbReference type="EMBL" id="KAK0473533.1"/>
    </source>
</evidence>
<accession>A0AA39U3G2</accession>
<dbReference type="AlphaFoldDB" id="A0AA39U3G2"/>
<comment type="caution">
    <text evidence="1">The sequence shown here is derived from an EMBL/GenBank/DDBJ whole genome shotgun (WGS) entry which is preliminary data.</text>
</comment>
<reference evidence="1" key="1">
    <citation type="submission" date="2023-06" db="EMBL/GenBank/DDBJ databases">
        <authorList>
            <consortium name="Lawrence Berkeley National Laboratory"/>
            <person name="Ahrendt S."/>
            <person name="Sahu N."/>
            <person name="Indic B."/>
            <person name="Wong-Bajracharya J."/>
            <person name="Merenyi Z."/>
            <person name="Ke H.-M."/>
            <person name="Monk M."/>
            <person name="Kocsube S."/>
            <person name="Drula E."/>
            <person name="Lipzen A."/>
            <person name="Balint B."/>
            <person name="Henrissat B."/>
            <person name="Andreopoulos B."/>
            <person name="Martin F.M."/>
            <person name="Harder C.B."/>
            <person name="Rigling D."/>
            <person name="Ford K.L."/>
            <person name="Foster G.D."/>
            <person name="Pangilinan J."/>
            <person name="Papanicolaou A."/>
            <person name="Barry K."/>
            <person name="LaButti K."/>
            <person name="Viragh M."/>
            <person name="Koriabine M."/>
            <person name="Yan M."/>
            <person name="Riley R."/>
            <person name="Champramary S."/>
            <person name="Plett K.L."/>
            <person name="Tsai I.J."/>
            <person name="Slot J."/>
            <person name="Sipos G."/>
            <person name="Plett J."/>
            <person name="Nagy L.G."/>
            <person name="Grigoriev I.V."/>
        </authorList>
    </citation>
    <scope>NUCLEOTIDE SEQUENCE</scope>
    <source>
        <strain evidence="1">HWK02</strain>
    </source>
</reference>
<dbReference type="EMBL" id="JAUEPU010000206">
    <property type="protein sequence ID" value="KAK0473533.1"/>
    <property type="molecule type" value="Genomic_DNA"/>
</dbReference>
<feature type="non-terminal residue" evidence="1">
    <location>
        <position position="1"/>
    </location>
</feature>
<dbReference type="Proteomes" id="UP001175228">
    <property type="component" value="Unassembled WGS sequence"/>
</dbReference>
<name>A0AA39U3G2_9AGAR</name>
<protein>
    <submittedName>
        <fullName evidence="1">Uncharacterized protein</fullName>
    </submittedName>
</protein>
<gene>
    <name evidence="1" type="ORF">EDD18DRAFT_1092074</name>
</gene>